<dbReference type="Pfam" id="PF01272">
    <property type="entry name" value="GreA_GreB"/>
    <property type="match status" value="1"/>
</dbReference>
<gene>
    <name evidence="2" type="ORF">KK137_07695</name>
</gene>
<feature type="domain" description="Transcription elongation factor GreA/GreB C-terminal" evidence="1">
    <location>
        <begin position="83"/>
        <end position="150"/>
    </location>
</feature>
<dbReference type="InterPro" id="IPR001437">
    <property type="entry name" value="Tscrpt_elong_fac_GreA/B_C"/>
</dbReference>
<sequence length="155" mass="16974">MSVAFRRESDEEHLEPKFELPIPAGPNLVTGRGLALIRERISELEAQLGRIEDPEAIKKLQRDLRYWNTRQVTAELAPLPLGDKVEFGTEVRLLLNGKLKTFRIVGDDEADPAAGLLSFNAPLSRAMLGAEAGETLPFGNASDAIEIVEIKVVSG</sequence>
<dbReference type="InterPro" id="IPR023459">
    <property type="entry name" value="Tscrpt_elong_fac_GreA/B_fam"/>
</dbReference>
<dbReference type="RefSeq" id="WP_214535551.1">
    <property type="nucleotide sequence ID" value="NZ_JAHFVK010000001.1"/>
</dbReference>
<protein>
    <submittedName>
        <fullName evidence="2">GreA/GreB family elongation factor</fullName>
    </submittedName>
</protein>
<keyword evidence="3" id="KW-1185">Reference proteome</keyword>
<evidence type="ECO:0000259" key="1">
    <source>
        <dbReference type="Pfam" id="PF01272"/>
    </source>
</evidence>
<dbReference type="InterPro" id="IPR036953">
    <property type="entry name" value="GreA/GreB_C_sf"/>
</dbReference>
<dbReference type="PANTHER" id="PTHR30437:SF6">
    <property type="entry name" value="TRANSCRIPTION ELONGATION FACTOR GREB"/>
    <property type="match status" value="1"/>
</dbReference>
<keyword evidence="2" id="KW-0648">Protein biosynthesis</keyword>
<evidence type="ECO:0000313" key="3">
    <source>
        <dbReference type="Proteomes" id="UP000811255"/>
    </source>
</evidence>
<dbReference type="Proteomes" id="UP000811255">
    <property type="component" value="Unassembled WGS sequence"/>
</dbReference>
<dbReference type="EMBL" id="JAHFVK010000001">
    <property type="protein sequence ID" value="MBT2134209.1"/>
    <property type="molecule type" value="Genomic_DNA"/>
</dbReference>
<dbReference type="Gene3D" id="3.10.50.30">
    <property type="entry name" value="Transcription elongation factor, GreA/GreB, C-terminal domain"/>
    <property type="match status" value="1"/>
</dbReference>
<dbReference type="PANTHER" id="PTHR30437">
    <property type="entry name" value="TRANSCRIPTION ELONGATION FACTOR GREA"/>
    <property type="match status" value="1"/>
</dbReference>
<evidence type="ECO:0000313" key="2">
    <source>
        <dbReference type="EMBL" id="MBT2134209.1"/>
    </source>
</evidence>
<dbReference type="SUPFAM" id="SSF54534">
    <property type="entry name" value="FKBP-like"/>
    <property type="match status" value="1"/>
</dbReference>
<keyword evidence="2" id="KW-0251">Elongation factor</keyword>
<comment type="caution">
    <text evidence="2">The sequence shown here is derived from an EMBL/GenBank/DDBJ whole genome shotgun (WGS) entry which is preliminary data.</text>
</comment>
<accession>A0ABS5W3F9</accession>
<reference evidence="2 3" key="1">
    <citation type="submission" date="2021-05" db="EMBL/GenBank/DDBJ databases">
        <title>Croceibacterium sp. LX-88 genome sequence.</title>
        <authorList>
            <person name="Luo X."/>
        </authorList>
    </citation>
    <scope>NUCLEOTIDE SEQUENCE [LARGE SCALE GENOMIC DNA]</scope>
    <source>
        <strain evidence="2 3">LX-88</strain>
    </source>
</reference>
<proteinExistence type="predicted"/>
<name>A0ABS5W3F9_9SPHN</name>
<organism evidence="2 3">
    <name type="scientific">Croceibacterium selenioxidans</name>
    <dbReference type="NCBI Taxonomy" id="2838833"/>
    <lineage>
        <taxon>Bacteria</taxon>
        <taxon>Pseudomonadati</taxon>
        <taxon>Pseudomonadota</taxon>
        <taxon>Alphaproteobacteria</taxon>
        <taxon>Sphingomonadales</taxon>
        <taxon>Erythrobacteraceae</taxon>
        <taxon>Croceibacterium</taxon>
    </lineage>
</organism>
<dbReference type="GO" id="GO:0003746">
    <property type="term" value="F:translation elongation factor activity"/>
    <property type="evidence" value="ECO:0007669"/>
    <property type="project" value="UniProtKB-KW"/>
</dbReference>